<dbReference type="PANTHER" id="PTHR30509">
    <property type="entry name" value="P-HYDROXYBENZOIC ACID EFFLUX PUMP SUBUNIT-RELATED"/>
    <property type="match status" value="1"/>
</dbReference>
<dbReference type="Pfam" id="PF12805">
    <property type="entry name" value="FUSC-like"/>
    <property type="match status" value="1"/>
</dbReference>
<feature type="domain" description="Integral membrane bound transporter" evidence="9">
    <location>
        <begin position="409"/>
        <end position="533"/>
    </location>
</feature>
<keyword evidence="3 7" id="KW-0812">Transmembrane</keyword>
<evidence type="ECO:0000256" key="2">
    <source>
        <dbReference type="ARBA" id="ARBA00022475"/>
    </source>
</evidence>
<evidence type="ECO:0000313" key="10">
    <source>
        <dbReference type="EMBL" id="SJZ79780.1"/>
    </source>
</evidence>
<dbReference type="GO" id="GO:0005886">
    <property type="term" value="C:plasma membrane"/>
    <property type="evidence" value="ECO:0007669"/>
    <property type="project" value="UniProtKB-SubCell"/>
</dbReference>
<accession>A0A1T4NKI2</accession>
<organism evidence="10 11">
    <name type="scientific">Sediminibacterium ginsengisoli</name>
    <dbReference type="NCBI Taxonomy" id="413434"/>
    <lineage>
        <taxon>Bacteria</taxon>
        <taxon>Pseudomonadati</taxon>
        <taxon>Bacteroidota</taxon>
        <taxon>Chitinophagia</taxon>
        <taxon>Chitinophagales</taxon>
        <taxon>Chitinophagaceae</taxon>
        <taxon>Sediminibacterium</taxon>
    </lineage>
</organism>
<feature type="transmembrane region" description="Helical" evidence="7">
    <location>
        <begin position="137"/>
        <end position="159"/>
    </location>
</feature>
<dbReference type="EMBL" id="FUWH01000004">
    <property type="protein sequence ID" value="SJZ79780.1"/>
    <property type="molecule type" value="Genomic_DNA"/>
</dbReference>
<keyword evidence="2" id="KW-1003">Cell membrane</keyword>
<dbReference type="PANTHER" id="PTHR30509:SF8">
    <property type="entry name" value="INNER MEMBRANE PROTEIN YCCS"/>
    <property type="match status" value="1"/>
</dbReference>
<evidence type="ECO:0000259" key="9">
    <source>
        <dbReference type="Pfam" id="PF13515"/>
    </source>
</evidence>
<keyword evidence="5 7" id="KW-0472">Membrane</keyword>
<comment type="subcellular location">
    <subcellularLocation>
        <location evidence="1">Cell membrane</location>
        <topology evidence="1">Multi-pass membrane protein</topology>
    </subcellularLocation>
</comment>
<evidence type="ECO:0000256" key="6">
    <source>
        <dbReference type="ARBA" id="ARBA00043993"/>
    </source>
</evidence>
<feature type="transmembrane region" description="Helical" evidence="7">
    <location>
        <begin position="468"/>
        <end position="484"/>
    </location>
</feature>
<evidence type="ECO:0000313" key="11">
    <source>
        <dbReference type="Proteomes" id="UP000190888"/>
    </source>
</evidence>
<dbReference type="RefSeq" id="WP_078831261.1">
    <property type="nucleotide sequence ID" value="NZ_FUWH01000004.1"/>
</dbReference>
<dbReference type="InterPro" id="IPR049453">
    <property type="entry name" value="Memb_transporter_dom"/>
</dbReference>
<evidence type="ECO:0000259" key="8">
    <source>
        <dbReference type="Pfam" id="PF12805"/>
    </source>
</evidence>
<reference evidence="10 11" key="1">
    <citation type="submission" date="2017-02" db="EMBL/GenBank/DDBJ databases">
        <authorList>
            <person name="Peterson S.W."/>
        </authorList>
    </citation>
    <scope>NUCLEOTIDE SEQUENCE [LARGE SCALE GENOMIC DNA]</scope>
    <source>
        <strain evidence="10 11">DSM 22335</strain>
    </source>
</reference>
<evidence type="ECO:0000256" key="3">
    <source>
        <dbReference type="ARBA" id="ARBA00022692"/>
    </source>
</evidence>
<protein>
    <submittedName>
        <fullName evidence="10">TIGR01666 family membrane protein</fullName>
    </submittedName>
</protein>
<proteinExistence type="inferred from homology"/>
<feature type="transmembrane region" description="Helical" evidence="7">
    <location>
        <begin position="489"/>
        <end position="507"/>
    </location>
</feature>
<name>A0A1T4NKI2_9BACT</name>
<evidence type="ECO:0000256" key="1">
    <source>
        <dbReference type="ARBA" id="ARBA00004651"/>
    </source>
</evidence>
<feature type="transmembrane region" description="Helical" evidence="7">
    <location>
        <begin position="94"/>
        <end position="125"/>
    </location>
</feature>
<keyword evidence="4 7" id="KW-1133">Transmembrane helix</keyword>
<dbReference type="Pfam" id="PF13515">
    <property type="entry name" value="FUSC_2"/>
    <property type="match status" value="1"/>
</dbReference>
<sequence length="744" mass="85606">MDYLKEYRSFISSHYLSEGVRITAGVLLPALIMGYYGMLPVGLTIALGSLCVSITDNPGPIQHRRNGFIVCSLLIFLVALLSGLAQLYPWAFFILLPVSCFFFSMIGVYGARATSIGMAALFVMVLQTEDHFKGWDILYNALYLLGGGLWYFLLSQVLYSLRPYKLIQQALGEYVMWTASYLKAKAAFYNKERRSDKDYENLLRVQITVQEKQNLVAELLFKTRSVVKESTHTSRVLMMVFLDVADLFERAMTSHQDYDKLHRYFDETGILEEYRMLILRLSDELDEIGIALKSGISSSYNKQIDDELLEERDRLQKLRLSRLDQSNLDGFISLRHILDSIDDIAGRIRTLHQYTSYDRKFRRKKLQTPDPEDFITHQGVDPKLLWDNLSFRSNIFRHSIRITAAAVFAFFIGQLLPIGHAYWVLLTVIVILKPAYSLTRKRNYQRIAGTIAGVVLAVAFLFLVHDKTAILITLIVSMIGAYSFMRKHYLVSVMLMTLYLLLMFRLLDPKDVNTILRDRIIDTAIGSVIAFLFSYLLKPIWEHEQINNFMSQVLRDAIQYYKLIAGAFTGEPLDKTVSNVARKNSWVSLANLSDAFNRMLSEPKSRQRNILHVHQFVVANHMLVSHVATLSYYTDSLEQEYIMHEYRPLIEASVLSLQQALRAIDETAMPEAITARDPAEIRHLEHKINEMMQKRKDEIGQGQIETSTRNVFSVFKSITDQFYFIYKVSADIQKISQALKRDDA</sequence>
<feature type="transmembrane region" description="Helical" evidence="7">
    <location>
        <begin position="402"/>
        <end position="432"/>
    </location>
</feature>
<dbReference type="AlphaFoldDB" id="A0A1T4NKI2"/>
<gene>
    <name evidence="10" type="ORF">SAMN04488132_104300</name>
</gene>
<keyword evidence="11" id="KW-1185">Reference proteome</keyword>
<dbReference type="InterPro" id="IPR032692">
    <property type="entry name" value="YccS_N"/>
</dbReference>
<feature type="domain" description="Integral membrane protein YccS N-terminal" evidence="8">
    <location>
        <begin position="69"/>
        <end position="344"/>
    </location>
</feature>
<feature type="transmembrane region" description="Helical" evidence="7">
    <location>
        <begin position="67"/>
        <end position="88"/>
    </location>
</feature>
<evidence type="ECO:0000256" key="4">
    <source>
        <dbReference type="ARBA" id="ARBA00022989"/>
    </source>
</evidence>
<comment type="similarity">
    <text evidence="6">Belongs to the YccS/YhfK family.</text>
</comment>
<feature type="transmembrane region" description="Helical" evidence="7">
    <location>
        <begin position="519"/>
        <end position="537"/>
    </location>
</feature>
<dbReference type="OrthoDB" id="8670769at2"/>
<evidence type="ECO:0000256" key="7">
    <source>
        <dbReference type="SAM" id="Phobius"/>
    </source>
</evidence>
<evidence type="ECO:0000256" key="5">
    <source>
        <dbReference type="ARBA" id="ARBA00023136"/>
    </source>
</evidence>
<feature type="transmembrane region" description="Helical" evidence="7">
    <location>
        <begin position="444"/>
        <end position="462"/>
    </location>
</feature>
<feature type="transmembrane region" description="Helical" evidence="7">
    <location>
        <begin position="35"/>
        <end position="55"/>
    </location>
</feature>
<dbReference type="STRING" id="413434.SAMN04488132_104300"/>
<dbReference type="Proteomes" id="UP000190888">
    <property type="component" value="Unassembled WGS sequence"/>
</dbReference>